<feature type="transmembrane region" description="Helical" evidence="5">
    <location>
        <begin position="52"/>
        <end position="75"/>
    </location>
</feature>
<dbReference type="SUPFAM" id="SSF103473">
    <property type="entry name" value="MFS general substrate transporter"/>
    <property type="match status" value="1"/>
</dbReference>
<comment type="caution">
    <text evidence="7">The sequence shown here is derived from an EMBL/GenBank/DDBJ whole genome shotgun (WGS) entry which is preliminary data.</text>
</comment>
<feature type="transmembrane region" description="Helical" evidence="5">
    <location>
        <begin position="116"/>
        <end position="133"/>
    </location>
</feature>
<proteinExistence type="predicted"/>
<evidence type="ECO:0000313" key="8">
    <source>
        <dbReference type="Proteomes" id="UP001445076"/>
    </source>
</evidence>
<dbReference type="GO" id="GO:0022857">
    <property type="term" value="F:transmembrane transporter activity"/>
    <property type="evidence" value="ECO:0007669"/>
    <property type="project" value="InterPro"/>
</dbReference>
<dbReference type="Proteomes" id="UP001445076">
    <property type="component" value="Unassembled WGS sequence"/>
</dbReference>
<dbReference type="InterPro" id="IPR005828">
    <property type="entry name" value="MFS_sugar_transport-like"/>
</dbReference>
<sequence length="167" mass="18521">LLGVVEVPAYSLPAPITQRLGRRPVISSCFVTCGILLLLLLVLTFTTFYHEWISLMLVLLSYLLVCTSYQVNYLFAPELLPTTLRPWGTAACLIAAHLGFCVPPFLTNYLTEEQTLLVFGLCAVLAGMLVFLLPETNGQPLLETVADLRERLSHKKLNTTAEDINKP</sequence>
<feature type="transmembrane region" description="Helical" evidence="5">
    <location>
        <begin position="87"/>
        <end position="110"/>
    </location>
</feature>
<dbReference type="InterPro" id="IPR036259">
    <property type="entry name" value="MFS_trans_sf"/>
</dbReference>
<gene>
    <name evidence="7" type="ORF">OTU49_014515</name>
</gene>
<dbReference type="Gene3D" id="1.20.1250.20">
    <property type="entry name" value="MFS general substrate transporter like domains"/>
    <property type="match status" value="1"/>
</dbReference>
<dbReference type="GO" id="GO:0016020">
    <property type="term" value="C:membrane"/>
    <property type="evidence" value="ECO:0007669"/>
    <property type="project" value="UniProtKB-SubCell"/>
</dbReference>
<accession>A0AAW0YMR7</accession>
<evidence type="ECO:0000256" key="3">
    <source>
        <dbReference type="ARBA" id="ARBA00022989"/>
    </source>
</evidence>
<evidence type="ECO:0000256" key="5">
    <source>
        <dbReference type="SAM" id="Phobius"/>
    </source>
</evidence>
<feature type="non-terminal residue" evidence="7">
    <location>
        <position position="1"/>
    </location>
</feature>
<dbReference type="InterPro" id="IPR020846">
    <property type="entry name" value="MFS_dom"/>
</dbReference>
<dbReference type="PANTHER" id="PTHR24064">
    <property type="entry name" value="SOLUTE CARRIER FAMILY 22 MEMBER"/>
    <property type="match status" value="1"/>
</dbReference>
<organism evidence="7 8">
    <name type="scientific">Cherax quadricarinatus</name>
    <name type="common">Australian red claw crayfish</name>
    <dbReference type="NCBI Taxonomy" id="27406"/>
    <lineage>
        <taxon>Eukaryota</taxon>
        <taxon>Metazoa</taxon>
        <taxon>Ecdysozoa</taxon>
        <taxon>Arthropoda</taxon>
        <taxon>Crustacea</taxon>
        <taxon>Multicrustacea</taxon>
        <taxon>Malacostraca</taxon>
        <taxon>Eumalacostraca</taxon>
        <taxon>Eucarida</taxon>
        <taxon>Decapoda</taxon>
        <taxon>Pleocyemata</taxon>
        <taxon>Astacidea</taxon>
        <taxon>Parastacoidea</taxon>
        <taxon>Parastacidae</taxon>
        <taxon>Cherax</taxon>
    </lineage>
</organism>
<dbReference type="PROSITE" id="PS50850">
    <property type="entry name" value="MFS"/>
    <property type="match status" value="1"/>
</dbReference>
<feature type="transmembrane region" description="Helical" evidence="5">
    <location>
        <begin position="25"/>
        <end position="46"/>
    </location>
</feature>
<dbReference type="EMBL" id="JARKIK010000006">
    <property type="protein sequence ID" value="KAK8751379.1"/>
    <property type="molecule type" value="Genomic_DNA"/>
</dbReference>
<dbReference type="Pfam" id="PF00083">
    <property type="entry name" value="Sugar_tr"/>
    <property type="match status" value="1"/>
</dbReference>
<reference evidence="7 8" key="1">
    <citation type="journal article" date="2024" name="BMC Genomics">
        <title>Genome assembly of redclaw crayfish (Cherax quadricarinatus) provides insights into its immune adaptation and hypoxia tolerance.</title>
        <authorList>
            <person name="Liu Z."/>
            <person name="Zheng J."/>
            <person name="Li H."/>
            <person name="Fang K."/>
            <person name="Wang S."/>
            <person name="He J."/>
            <person name="Zhou D."/>
            <person name="Weng S."/>
            <person name="Chi M."/>
            <person name="Gu Z."/>
            <person name="He J."/>
            <person name="Li F."/>
            <person name="Wang M."/>
        </authorList>
    </citation>
    <scope>NUCLEOTIDE SEQUENCE [LARGE SCALE GENOMIC DNA]</scope>
    <source>
        <strain evidence="7">ZL_2023a</strain>
    </source>
</reference>
<keyword evidence="4 5" id="KW-0472">Membrane</keyword>
<feature type="domain" description="Major facilitator superfamily (MFS) profile" evidence="6">
    <location>
        <begin position="1"/>
        <end position="138"/>
    </location>
</feature>
<name>A0AAW0YMR7_CHEQU</name>
<evidence type="ECO:0000259" key="6">
    <source>
        <dbReference type="PROSITE" id="PS50850"/>
    </source>
</evidence>
<keyword evidence="3 5" id="KW-1133">Transmembrane helix</keyword>
<evidence type="ECO:0000256" key="4">
    <source>
        <dbReference type="ARBA" id="ARBA00023136"/>
    </source>
</evidence>
<dbReference type="AlphaFoldDB" id="A0AAW0YMR7"/>
<keyword evidence="8" id="KW-1185">Reference proteome</keyword>
<protein>
    <recommendedName>
        <fullName evidence="6">Major facilitator superfamily (MFS) profile domain-containing protein</fullName>
    </recommendedName>
</protein>
<keyword evidence="2 5" id="KW-0812">Transmembrane</keyword>
<comment type="subcellular location">
    <subcellularLocation>
        <location evidence="1">Membrane</location>
        <topology evidence="1">Multi-pass membrane protein</topology>
    </subcellularLocation>
</comment>
<evidence type="ECO:0000256" key="1">
    <source>
        <dbReference type="ARBA" id="ARBA00004141"/>
    </source>
</evidence>
<evidence type="ECO:0000313" key="7">
    <source>
        <dbReference type="EMBL" id="KAK8751379.1"/>
    </source>
</evidence>
<evidence type="ECO:0000256" key="2">
    <source>
        <dbReference type="ARBA" id="ARBA00022692"/>
    </source>
</evidence>